<evidence type="ECO:0000259" key="2">
    <source>
        <dbReference type="Pfam" id="PF20712"/>
    </source>
</evidence>
<reference evidence="3 4" key="1">
    <citation type="submission" date="2018-11" db="EMBL/GenBank/DDBJ databases">
        <title>Genomic Encyclopedia of Type Strains, Phase IV (KMG-IV): sequencing the most valuable type-strain genomes for metagenomic binning, comparative biology and taxonomic classification.</title>
        <authorList>
            <person name="Goeker M."/>
        </authorList>
    </citation>
    <scope>NUCLEOTIDE SEQUENCE [LARGE SCALE GENOMIC DNA]</scope>
    <source>
        <strain evidence="3 4">DSM 18090</strain>
    </source>
</reference>
<keyword evidence="1" id="KW-0812">Transmembrane</keyword>
<name>A0A3N5BCB7_9BACI</name>
<feature type="domain" description="Cyanobacterial TRADD-N associated 2 transmembrane" evidence="2">
    <location>
        <begin position="136"/>
        <end position="202"/>
    </location>
</feature>
<dbReference type="InterPro" id="IPR048567">
    <property type="entry name" value="CyanoTRADDas_TM"/>
</dbReference>
<comment type="caution">
    <text evidence="3">The sequence shown here is derived from an EMBL/GenBank/DDBJ whole genome shotgun (WGS) entry which is preliminary data.</text>
</comment>
<dbReference type="AlphaFoldDB" id="A0A3N5BCB7"/>
<keyword evidence="4" id="KW-1185">Reference proteome</keyword>
<evidence type="ECO:0000313" key="4">
    <source>
        <dbReference type="Proteomes" id="UP000276443"/>
    </source>
</evidence>
<evidence type="ECO:0000256" key="1">
    <source>
        <dbReference type="SAM" id="Phobius"/>
    </source>
</evidence>
<feature type="transmembrane region" description="Helical" evidence="1">
    <location>
        <begin position="27"/>
        <end position="48"/>
    </location>
</feature>
<keyword evidence="1" id="KW-1133">Transmembrane helix</keyword>
<dbReference type="OrthoDB" id="72299at2"/>
<gene>
    <name evidence="3" type="ORF">EDC24_0135</name>
</gene>
<keyword evidence="1" id="KW-0472">Membrane</keyword>
<feature type="transmembrane region" description="Helical" evidence="1">
    <location>
        <begin position="144"/>
        <end position="165"/>
    </location>
</feature>
<dbReference type="Proteomes" id="UP000276443">
    <property type="component" value="Unassembled WGS sequence"/>
</dbReference>
<feature type="transmembrane region" description="Helical" evidence="1">
    <location>
        <begin position="171"/>
        <end position="192"/>
    </location>
</feature>
<feature type="transmembrane region" description="Helical" evidence="1">
    <location>
        <begin position="54"/>
        <end position="77"/>
    </location>
</feature>
<proteinExistence type="predicted"/>
<protein>
    <recommendedName>
        <fullName evidence="2">Cyanobacterial TRADD-N associated 2 transmembrane domain-containing protein</fullName>
    </recommendedName>
</protein>
<evidence type="ECO:0000313" key="3">
    <source>
        <dbReference type="EMBL" id="RPF55264.1"/>
    </source>
</evidence>
<accession>A0A3N5BCB7</accession>
<dbReference type="Pfam" id="PF20712">
    <property type="entry name" value="CyanoTRADDas_TM"/>
    <property type="match status" value="1"/>
</dbReference>
<dbReference type="RefSeq" id="WP_124218946.1">
    <property type="nucleotide sequence ID" value="NZ_RKRF01000007.1"/>
</dbReference>
<sequence length="250" mass="28501">MNVFPEAILGLIELLANYLREKNKLRISILFISIIFLLSGAMIIFFYDGDLSDYFIPISFIVICVSILLLISAILGFSNEYVSVKNPFDVELKNLSKEREELKKKKTKNNDSTFNNNVFNTIQLNLNQTTEYYTINKSQARKSFTASVTAIVAGLITILVGIWLIYFKENITTSVISFASGVLLEIIGGMYFHLYNKSLEQLNYFYGKLERMQDIMVAIELANGINDETKKVELQEKIIVKLIERSSAIE</sequence>
<organism evidence="3 4">
    <name type="scientific">Aquisalibacillus elongatus</name>
    <dbReference type="NCBI Taxonomy" id="485577"/>
    <lineage>
        <taxon>Bacteria</taxon>
        <taxon>Bacillati</taxon>
        <taxon>Bacillota</taxon>
        <taxon>Bacilli</taxon>
        <taxon>Bacillales</taxon>
        <taxon>Bacillaceae</taxon>
        <taxon>Aquisalibacillus</taxon>
    </lineage>
</organism>
<dbReference type="EMBL" id="RKRF01000007">
    <property type="protein sequence ID" value="RPF55264.1"/>
    <property type="molecule type" value="Genomic_DNA"/>
</dbReference>